<evidence type="ECO:0000256" key="1">
    <source>
        <dbReference type="SAM" id="Phobius"/>
    </source>
</evidence>
<sequence length="576" mass="65616">MLISKLQKFLTAPITQKNRQNQSRLTVVFWYSLSLTFAIGYIFMGVRQAFTSKYIVSDDAREYISWIYRYFNPDLFPGDLIADYFQSVTPIGYGIVYKIIAALNIDPILFGKIFPLVLGIITTSYCFVVCMELLPVPMAGFIASLLLNQSLCLHDDLFSATPRDFIYPLVLAFIYYLIRSSVVGILIVFALQCLIYPIIGFINLLILLLRLFRWQNGQITISHNRKDFILFVAAAITAGILILPYTIQSSQFGPTITAAVAKTMPEYWDGGRFRYFTHNIISYWFDGRDSGFFALIAPPQLLFGLLLPIILKFQSRFFLTKEVKDEVKLLLQVVIASLIMFFTAHALAFKLHWPSRYTHHTFKIVFALAAAISITLILDATFRWSRQNGRQILILGTITILGAGLVLYPSSLKVFPKTPYLAGQAPTLYNFLQKQPQNIVIASTSQEADNIPIFAQRTILVGKEYALPIHTKYYAQFRQRMIDLINAQYTDDINQIKDFIQKYHVTFWLLDRSAFLSEYITKNTWLQQYQPAAQQANANLQKALPVLATLINSCAVIETDNLVLLKTECIKAVSKT</sequence>
<feature type="transmembrane region" description="Helical" evidence="1">
    <location>
        <begin position="392"/>
        <end position="410"/>
    </location>
</feature>
<evidence type="ECO:0000313" key="2">
    <source>
        <dbReference type="EMBL" id="MBE9107564.1"/>
    </source>
</evidence>
<evidence type="ECO:0000313" key="3">
    <source>
        <dbReference type="Proteomes" id="UP000647836"/>
    </source>
</evidence>
<keyword evidence="1" id="KW-0472">Membrane</keyword>
<feature type="transmembrane region" description="Helical" evidence="1">
    <location>
        <begin position="194"/>
        <end position="212"/>
    </location>
</feature>
<dbReference type="Proteomes" id="UP000647836">
    <property type="component" value="Unassembled WGS sequence"/>
</dbReference>
<comment type="caution">
    <text evidence="2">The sequence shown here is derived from an EMBL/GenBank/DDBJ whole genome shotgun (WGS) entry which is preliminary data.</text>
</comment>
<keyword evidence="1" id="KW-1133">Transmembrane helix</keyword>
<organism evidence="2 3">
    <name type="scientific">Nostoc cf. edaphicum LEGE 07299</name>
    <dbReference type="NCBI Taxonomy" id="2777974"/>
    <lineage>
        <taxon>Bacteria</taxon>
        <taxon>Bacillati</taxon>
        <taxon>Cyanobacteriota</taxon>
        <taxon>Cyanophyceae</taxon>
        <taxon>Nostocales</taxon>
        <taxon>Nostocaceae</taxon>
        <taxon>Nostoc</taxon>
    </lineage>
</organism>
<accession>A0ABR9U4H1</accession>
<reference evidence="2 3" key="1">
    <citation type="submission" date="2020-10" db="EMBL/GenBank/DDBJ databases">
        <authorList>
            <person name="Castelo-Branco R."/>
            <person name="Eusebio N."/>
            <person name="Adriana R."/>
            <person name="Vieira A."/>
            <person name="Brugerolle De Fraissinette N."/>
            <person name="Rezende De Castro R."/>
            <person name="Schneider M.P."/>
            <person name="Vasconcelos V."/>
            <person name="Leao P.N."/>
        </authorList>
    </citation>
    <scope>NUCLEOTIDE SEQUENCE [LARGE SCALE GENOMIC DNA]</scope>
    <source>
        <strain evidence="2 3">LEGE 07299</strain>
    </source>
</reference>
<proteinExistence type="predicted"/>
<dbReference type="EMBL" id="JADEXF010000895">
    <property type="protein sequence ID" value="MBE9107564.1"/>
    <property type="molecule type" value="Genomic_DNA"/>
</dbReference>
<feature type="transmembrane region" description="Helical" evidence="1">
    <location>
        <begin position="291"/>
        <end position="309"/>
    </location>
</feature>
<gene>
    <name evidence="2" type="ORF">IQ229_22330</name>
</gene>
<name>A0ABR9U4H1_9NOSO</name>
<protein>
    <recommendedName>
        <fullName evidence="4">Glycosyltransferase RgtA/B/C/D-like domain-containing protein</fullName>
    </recommendedName>
</protein>
<feature type="transmembrane region" description="Helical" evidence="1">
    <location>
        <begin position="228"/>
        <end position="247"/>
    </location>
</feature>
<feature type="transmembrane region" description="Helical" evidence="1">
    <location>
        <begin position="113"/>
        <end position="146"/>
    </location>
</feature>
<feature type="transmembrane region" description="Helical" evidence="1">
    <location>
        <begin position="25"/>
        <end position="44"/>
    </location>
</feature>
<evidence type="ECO:0008006" key="4">
    <source>
        <dbReference type="Google" id="ProtNLM"/>
    </source>
</evidence>
<keyword evidence="3" id="KW-1185">Reference proteome</keyword>
<keyword evidence="1" id="KW-0812">Transmembrane</keyword>
<feature type="transmembrane region" description="Helical" evidence="1">
    <location>
        <begin position="361"/>
        <end position="380"/>
    </location>
</feature>
<feature type="transmembrane region" description="Helical" evidence="1">
    <location>
        <begin position="329"/>
        <end position="349"/>
    </location>
</feature>